<dbReference type="OrthoDB" id="5589906at2759"/>
<organism evidence="2 3">
    <name type="scientific">Coemansia erecta</name>
    <dbReference type="NCBI Taxonomy" id="147472"/>
    <lineage>
        <taxon>Eukaryota</taxon>
        <taxon>Fungi</taxon>
        <taxon>Fungi incertae sedis</taxon>
        <taxon>Zoopagomycota</taxon>
        <taxon>Kickxellomycotina</taxon>
        <taxon>Kickxellomycetes</taxon>
        <taxon>Kickxellales</taxon>
        <taxon>Kickxellaceae</taxon>
        <taxon>Coemansia</taxon>
    </lineage>
</organism>
<evidence type="ECO:0000313" key="3">
    <source>
        <dbReference type="Proteomes" id="UP001149813"/>
    </source>
</evidence>
<gene>
    <name evidence="2" type="ORF">LPJ53_003497</name>
</gene>
<evidence type="ECO:0000313" key="2">
    <source>
        <dbReference type="EMBL" id="KAJ1722058.1"/>
    </source>
</evidence>
<dbReference type="AlphaFoldDB" id="A0A9W7Y0K8"/>
<comment type="caution">
    <text evidence="2">The sequence shown here is derived from an EMBL/GenBank/DDBJ whole genome shotgun (WGS) entry which is preliminary data.</text>
</comment>
<dbReference type="Proteomes" id="UP001149813">
    <property type="component" value="Unassembled WGS sequence"/>
</dbReference>
<keyword evidence="3" id="KW-1185">Reference proteome</keyword>
<accession>A0A9W7Y0K8</accession>
<keyword evidence="1" id="KW-0732">Signal</keyword>
<feature type="chain" id="PRO_5040961346" evidence="1">
    <location>
        <begin position="17"/>
        <end position="305"/>
    </location>
</feature>
<evidence type="ECO:0000256" key="1">
    <source>
        <dbReference type="SAM" id="SignalP"/>
    </source>
</evidence>
<proteinExistence type="predicted"/>
<name>A0A9W7Y0K8_9FUNG</name>
<dbReference type="EMBL" id="JANBOJ010000133">
    <property type="protein sequence ID" value="KAJ1722058.1"/>
    <property type="molecule type" value="Genomic_DNA"/>
</dbReference>
<sequence length="305" mass="31088">MRSFATIVFLAAITSAQQIGVTNGAAVSSGNNAIDHPNVNNGWQADSSLFANGGSVTSGSNVFSNIAGGHFSNINANGAINDNTLNNPGLIKVSGNSGWVANGDGNALGSVQNAFAAGVLFKRGYAVAFALSALAAPTVFKRQEISNEEGSSVSGGPSAVSNPVVNNGEMVDSSLITSGEDGANNFANVFGSSFTKINSNSANKDNIVINPSTTTFNGNSGQTANGNGNNIGDTQSVVPGFFGLLGKRDAIFTGGVVDNYYPGHPILVGVEPAFIQPVFVDPFIGATNINHQDATIVQNQARGGW</sequence>
<feature type="signal peptide" evidence="1">
    <location>
        <begin position="1"/>
        <end position="16"/>
    </location>
</feature>
<reference evidence="2" key="1">
    <citation type="submission" date="2022-07" db="EMBL/GenBank/DDBJ databases">
        <title>Phylogenomic reconstructions and comparative analyses of Kickxellomycotina fungi.</title>
        <authorList>
            <person name="Reynolds N.K."/>
            <person name="Stajich J.E."/>
            <person name="Barry K."/>
            <person name="Grigoriev I.V."/>
            <person name="Crous P."/>
            <person name="Smith M.E."/>
        </authorList>
    </citation>
    <scope>NUCLEOTIDE SEQUENCE</scope>
    <source>
        <strain evidence="2">NBRC 32514</strain>
    </source>
</reference>
<protein>
    <submittedName>
        <fullName evidence="2">Uncharacterized protein</fullName>
    </submittedName>
</protein>